<dbReference type="PANTHER" id="PTHR21600:SF44">
    <property type="entry name" value="RIBOSOMAL LARGE SUBUNIT PSEUDOURIDINE SYNTHASE D"/>
    <property type="match status" value="1"/>
</dbReference>
<dbReference type="EMBL" id="UINC01000513">
    <property type="protein sequence ID" value="SUZ56626.1"/>
    <property type="molecule type" value="Genomic_DNA"/>
</dbReference>
<dbReference type="InterPro" id="IPR006145">
    <property type="entry name" value="PsdUridine_synth_RsuA/RluA"/>
</dbReference>
<dbReference type="InterPro" id="IPR002942">
    <property type="entry name" value="S4_RNA-bd"/>
</dbReference>
<name>A0A381NPU2_9ZZZZ</name>
<dbReference type="NCBIfam" id="TIGR00005">
    <property type="entry name" value="rluA_subfam"/>
    <property type="match status" value="1"/>
</dbReference>
<dbReference type="AlphaFoldDB" id="A0A381NPU2"/>
<dbReference type="PANTHER" id="PTHR21600">
    <property type="entry name" value="MITOCHONDRIAL RNA PSEUDOURIDINE SYNTHASE"/>
    <property type="match status" value="1"/>
</dbReference>
<feature type="non-terminal residue" evidence="4">
    <location>
        <position position="1"/>
    </location>
</feature>
<dbReference type="GO" id="GO:0003723">
    <property type="term" value="F:RNA binding"/>
    <property type="evidence" value="ECO:0007669"/>
    <property type="project" value="InterPro"/>
</dbReference>
<gene>
    <name evidence="4" type="ORF">METZ01_LOCUS9480</name>
</gene>
<comment type="similarity">
    <text evidence="1">Belongs to the pseudouridine synthase RluA family.</text>
</comment>
<dbReference type="GO" id="GO:0000455">
    <property type="term" value="P:enzyme-directed rRNA pseudouridine synthesis"/>
    <property type="evidence" value="ECO:0007669"/>
    <property type="project" value="TreeGrafter"/>
</dbReference>
<reference evidence="4" key="1">
    <citation type="submission" date="2018-05" db="EMBL/GenBank/DDBJ databases">
        <authorList>
            <person name="Lanie J.A."/>
            <person name="Ng W.-L."/>
            <person name="Kazmierczak K.M."/>
            <person name="Andrzejewski T.M."/>
            <person name="Davidsen T.M."/>
            <person name="Wayne K.J."/>
            <person name="Tettelin H."/>
            <person name="Glass J.I."/>
            <person name="Rusch D."/>
            <person name="Podicherti R."/>
            <person name="Tsui H.-C.T."/>
            <person name="Winkler M.E."/>
        </authorList>
    </citation>
    <scope>NUCLEOTIDE SEQUENCE</scope>
</reference>
<evidence type="ECO:0000256" key="1">
    <source>
        <dbReference type="ARBA" id="ARBA00010876"/>
    </source>
</evidence>
<dbReference type="InterPro" id="IPR020103">
    <property type="entry name" value="PsdUridine_synth_cat_dom_sf"/>
</dbReference>
<proteinExistence type="inferred from homology"/>
<organism evidence="4">
    <name type="scientific">marine metagenome</name>
    <dbReference type="NCBI Taxonomy" id="408172"/>
    <lineage>
        <taxon>unclassified sequences</taxon>
        <taxon>metagenomes</taxon>
        <taxon>ecological metagenomes</taxon>
    </lineage>
</organism>
<keyword evidence="2" id="KW-0413">Isomerase</keyword>
<evidence type="ECO:0000259" key="3">
    <source>
        <dbReference type="SMART" id="SM00363"/>
    </source>
</evidence>
<accession>A0A381NPU2</accession>
<dbReference type="PROSITE" id="PS50889">
    <property type="entry name" value="S4"/>
    <property type="match status" value="1"/>
</dbReference>
<dbReference type="GO" id="GO:0009982">
    <property type="term" value="F:pseudouridine synthase activity"/>
    <property type="evidence" value="ECO:0007669"/>
    <property type="project" value="InterPro"/>
</dbReference>
<dbReference type="Gene3D" id="3.30.2350.10">
    <property type="entry name" value="Pseudouridine synthase"/>
    <property type="match status" value="1"/>
</dbReference>
<dbReference type="InterPro" id="IPR006224">
    <property type="entry name" value="PsdUridine_synth_RluA-like_CS"/>
</dbReference>
<dbReference type="SUPFAM" id="SSF55174">
    <property type="entry name" value="Alpha-L RNA-binding motif"/>
    <property type="match status" value="1"/>
</dbReference>
<dbReference type="InterPro" id="IPR050188">
    <property type="entry name" value="RluA_PseudoU_synthase"/>
</dbReference>
<dbReference type="Gene3D" id="3.10.290.10">
    <property type="entry name" value="RNA-binding S4 domain"/>
    <property type="match status" value="1"/>
</dbReference>
<evidence type="ECO:0000313" key="4">
    <source>
        <dbReference type="EMBL" id="SUZ56626.1"/>
    </source>
</evidence>
<feature type="domain" description="RNA-binding S4" evidence="3">
    <location>
        <begin position="4"/>
        <end position="68"/>
    </location>
</feature>
<dbReference type="InterPro" id="IPR006225">
    <property type="entry name" value="PsdUridine_synth_RluC/D"/>
</dbReference>
<protein>
    <recommendedName>
        <fullName evidence="3">RNA-binding S4 domain-containing protein</fullName>
    </recommendedName>
</protein>
<dbReference type="Pfam" id="PF00849">
    <property type="entry name" value="PseudoU_synth_2"/>
    <property type="match status" value="1"/>
</dbReference>
<dbReference type="PROSITE" id="PS01129">
    <property type="entry name" value="PSI_RLU"/>
    <property type="match status" value="1"/>
</dbReference>
<dbReference type="SMART" id="SM00363">
    <property type="entry name" value="S4"/>
    <property type="match status" value="1"/>
</dbReference>
<evidence type="ECO:0000256" key="2">
    <source>
        <dbReference type="ARBA" id="ARBA00023235"/>
    </source>
</evidence>
<dbReference type="InterPro" id="IPR036986">
    <property type="entry name" value="S4_RNA-bd_sf"/>
</dbReference>
<sequence>VSDIRLDKYLAEEIELISRSRIKDSIISKDVLVNGEAVKPSFKLAGGETIQVEISDPQPMELESQPIPLDIIHEDNDIVVLNKQVGLVVHPGAGNRTGTLVNGLIYHFDQLSSVSGSLRPGIVHRLDKDTSGVMVVAKNDAAHGNIALQFSERTVEKTYLALVWGIPEETEGKIDLPIIRHPKDRTLFTTGEVGRPALTEFRLLESFECLSLLELTPRTGRTHQLRVHLSEMGHPIFGDDSYGGGEKRAKGFLPEVAKELSRLANILNRQALHAMSLVFDHPSTGERVTFVAPMADDIAAVIHELEPEDA</sequence>
<dbReference type="SUPFAM" id="SSF55120">
    <property type="entry name" value="Pseudouridine synthase"/>
    <property type="match status" value="1"/>
</dbReference>
<dbReference type="CDD" id="cd02869">
    <property type="entry name" value="PseudoU_synth_RluA_like"/>
    <property type="match status" value="1"/>
</dbReference>
<dbReference type="Pfam" id="PF01479">
    <property type="entry name" value="S4"/>
    <property type="match status" value="1"/>
</dbReference>
<dbReference type="CDD" id="cd00165">
    <property type="entry name" value="S4"/>
    <property type="match status" value="1"/>
</dbReference>